<accession>A0AA48GX04</accession>
<feature type="domain" description="IPT/TIG" evidence="1">
    <location>
        <begin position="121"/>
        <end position="196"/>
    </location>
</feature>
<evidence type="ECO:0000313" key="3">
    <source>
        <dbReference type="Proteomes" id="UP001228113"/>
    </source>
</evidence>
<dbReference type="InterPro" id="IPR002909">
    <property type="entry name" value="IPT_dom"/>
</dbReference>
<dbReference type="EMBL" id="AP027081">
    <property type="protein sequence ID" value="BDU75617.1"/>
    <property type="molecule type" value="Genomic_DNA"/>
</dbReference>
<dbReference type="AlphaFoldDB" id="A0AA48GX04"/>
<dbReference type="Pfam" id="PF01833">
    <property type="entry name" value="TIG"/>
    <property type="match status" value="2"/>
</dbReference>
<dbReference type="PROSITE" id="PS51257">
    <property type="entry name" value="PROKAR_LIPOPROTEIN"/>
    <property type="match status" value="1"/>
</dbReference>
<sequence length="895" mass="91662">MPRPPVPPLLLLGALTLPLGLACGRGGSRSSLQPAARPTLSGFEPAQAYPGDVVTLAGQNLTGADQVTFGGVQAPRFTFDAQGRIQATVPEGAVAGPLTVRARGAVATSAAAFTPLPVPPAPVITAFHPASGLPGTVVTLQGQGFTLATGVTFGGVPGEGLQILSDTQLTVRVPAGAAGGLIAVQLPAQTHGYSPVAFGVLTPPPAITGMTPQSGRPGDTLTLTGSWHGPVAQVTFPHGVPAPFVAQADGTLMVTVPPAADTGPLTVITAAGAQGLSPRFTVLTDLAVPTGFTPTSGAPGDTITLSGTYLAQVDAVWFGDQPARFSVTPDGAALRAIVPLGAVTGPITIQTDAGRIPFTEQAFTVVEPPVTVTGLSTLHALPGATVYITGTRLEAVTAVALNGDRAIFTPAQPGDTRLAVVVPGGTSGGTWTVTGPGGTLPVPGAFTVDPAPLPVLLSASPAAGVPGSEVWLAGEHLEGVGAVFYGTDRLDSGDWRYEADGRISLYLPDSAQTDAGFSVVAEDGTVIPLPGFTFRLLPSRAQALPRPLAGAGNPIDPNRGYPEGRQRSNLYADQLIPASTVFHPLDPEDLSFFGLAPSWTLDLALDPAFHPALPRSIREKLASLAVPPDRVAIHVSTQDYAYLDHVTAGAVWLMRPHHWTDAGAPESGTYHATHELLAGIFEPTSGIRFAPGVVGGPGVVRNVGGDLYPIRIETSGAGGPILAGPESEEMQGFNRDEVLGFWTLVVEPAPASGEAPRAEACLHLFLPTREQDALERACRGMSTLANLRDALCGPASPLAGTAAQALFADLWRPLVDPAATQVLPNGAAGDRWILLHGTGLGAPGLRIVRSDGLDVPMEQVQVLTDAALRVLVPAGTTFVRVGSAGSTLSDPIFLP</sequence>
<reference evidence="2" key="1">
    <citation type="journal article" date="2023" name="Int. J. Syst. Evol. Microbiol.">
        <title>Mesoterricola silvestris gen. nov., sp. nov., Mesoterricola sediminis sp. nov., Geothrix oryzae sp. nov., Geothrix edaphica sp. nov., Geothrix rubra sp. nov., and Geothrix limicola sp. nov., six novel members of Acidobacteriota isolated from soils.</title>
        <authorList>
            <person name="Itoh H."/>
            <person name="Sugisawa Y."/>
            <person name="Mise K."/>
            <person name="Xu Z."/>
            <person name="Kuniyasu M."/>
            <person name="Ushijima N."/>
            <person name="Kawano K."/>
            <person name="Kobayashi E."/>
            <person name="Shiratori Y."/>
            <person name="Masuda Y."/>
            <person name="Senoo K."/>
        </authorList>
    </citation>
    <scope>NUCLEOTIDE SEQUENCE</scope>
    <source>
        <strain evidence="2">W786</strain>
    </source>
</reference>
<dbReference type="CDD" id="cd00102">
    <property type="entry name" value="IPT"/>
    <property type="match status" value="1"/>
</dbReference>
<keyword evidence="3" id="KW-1185">Reference proteome</keyword>
<feature type="domain" description="IPT/TIG" evidence="1">
    <location>
        <begin position="37"/>
        <end position="116"/>
    </location>
</feature>
<proteinExistence type="predicted"/>
<feature type="domain" description="IPT/TIG" evidence="1">
    <location>
        <begin position="286"/>
        <end position="366"/>
    </location>
</feature>
<dbReference type="SUPFAM" id="SSF81296">
    <property type="entry name" value="E set domains"/>
    <property type="match status" value="4"/>
</dbReference>
<gene>
    <name evidence="2" type="ORF">METESE_05750</name>
</gene>
<dbReference type="RefSeq" id="WP_316411044.1">
    <property type="nucleotide sequence ID" value="NZ_AP027081.1"/>
</dbReference>
<evidence type="ECO:0000313" key="2">
    <source>
        <dbReference type="EMBL" id="BDU75617.1"/>
    </source>
</evidence>
<evidence type="ECO:0000259" key="1">
    <source>
        <dbReference type="SMART" id="SM00429"/>
    </source>
</evidence>
<protein>
    <recommendedName>
        <fullName evidence="1">IPT/TIG domain-containing protein</fullName>
    </recommendedName>
</protein>
<dbReference type="InterPro" id="IPR013783">
    <property type="entry name" value="Ig-like_fold"/>
</dbReference>
<organism evidence="2 3">
    <name type="scientific">Mesoterricola sediminis</name>
    <dbReference type="NCBI Taxonomy" id="2927980"/>
    <lineage>
        <taxon>Bacteria</taxon>
        <taxon>Pseudomonadati</taxon>
        <taxon>Acidobacteriota</taxon>
        <taxon>Holophagae</taxon>
        <taxon>Holophagales</taxon>
        <taxon>Holophagaceae</taxon>
        <taxon>Mesoterricola</taxon>
    </lineage>
</organism>
<dbReference type="KEGG" id="msea:METESE_05750"/>
<dbReference type="Proteomes" id="UP001228113">
    <property type="component" value="Chromosome"/>
</dbReference>
<name>A0AA48GX04_9BACT</name>
<dbReference type="InterPro" id="IPR014756">
    <property type="entry name" value="Ig_E-set"/>
</dbReference>
<dbReference type="Gene3D" id="2.60.40.10">
    <property type="entry name" value="Immunoglobulins"/>
    <property type="match status" value="5"/>
</dbReference>
<dbReference type="SMART" id="SM00429">
    <property type="entry name" value="IPT"/>
    <property type="match status" value="4"/>
</dbReference>
<feature type="domain" description="IPT/TIG" evidence="1">
    <location>
        <begin position="204"/>
        <end position="283"/>
    </location>
</feature>